<accession>A0A645A5U0</accession>
<sequence>MRIVKVKDKTFADKCDNMLTDLIIDERKYDKNVSNDLVVHDWYCTTLDDNKRATFVAIEEENVLGFIHGYIKEEAGTTVNDTVVVLDALYVKENNRNKGIGTSLIDEFKKWSKSLEAKYIDLSVLINNNSAIELYKKHGFKPLKSYMRAEF</sequence>
<dbReference type="GO" id="GO:0016747">
    <property type="term" value="F:acyltransferase activity, transferring groups other than amino-acyl groups"/>
    <property type="evidence" value="ECO:0007669"/>
    <property type="project" value="InterPro"/>
</dbReference>
<dbReference type="PANTHER" id="PTHR43072">
    <property type="entry name" value="N-ACETYLTRANSFERASE"/>
    <property type="match status" value="1"/>
</dbReference>
<evidence type="ECO:0000259" key="1">
    <source>
        <dbReference type="PROSITE" id="PS51186"/>
    </source>
</evidence>
<dbReference type="InterPro" id="IPR000182">
    <property type="entry name" value="GNAT_dom"/>
</dbReference>
<feature type="domain" description="N-acetyltransferase" evidence="1">
    <location>
        <begin position="1"/>
        <end position="151"/>
    </location>
</feature>
<protein>
    <recommendedName>
        <fullName evidence="1">N-acetyltransferase domain-containing protein</fullName>
    </recommendedName>
</protein>
<comment type="caution">
    <text evidence="2">The sequence shown here is derived from an EMBL/GenBank/DDBJ whole genome shotgun (WGS) entry which is preliminary data.</text>
</comment>
<proteinExistence type="predicted"/>
<dbReference type="InterPro" id="IPR016181">
    <property type="entry name" value="Acyl_CoA_acyltransferase"/>
</dbReference>
<reference evidence="2" key="1">
    <citation type="submission" date="2019-08" db="EMBL/GenBank/DDBJ databases">
        <authorList>
            <person name="Kucharzyk K."/>
            <person name="Murdoch R.W."/>
            <person name="Higgins S."/>
            <person name="Loffler F."/>
        </authorList>
    </citation>
    <scope>NUCLEOTIDE SEQUENCE</scope>
</reference>
<dbReference type="EMBL" id="VSSQ01011939">
    <property type="protein sequence ID" value="MPM48068.1"/>
    <property type="molecule type" value="Genomic_DNA"/>
</dbReference>
<dbReference type="Gene3D" id="3.40.630.30">
    <property type="match status" value="1"/>
</dbReference>
<dbReference type="Pfam" id="PF00583">
    <property type="entry name" value="Acetyltransf_1"/>
    <property type="match status" value="1"/>
</dbReference>
<name>A0A645A5U0_9ZZZZ</name>
<organism evidence="2">
    <name type="scientific">bioreactor metagenome</name>
    <dbReference type="NCBI Taxonomy" id="1076179"/>
    <lineage>
        <taxon>unclassified sequences</taxon>
        <taxon>metagenomes</taxon>
        <taxon>ecological metagenomes</taxon>
    </lineage>
</organism>
<evidence type="ECO:0000313" key="2">
    <source>
        <dbReference type="EMBL" id="MPM48068.1"/>
    </source>
</evidence>
<gene>
    <name evidence="2" type="ORF">SDC9_94790</name>
</gene>
<dbReference type="SUPFAM" id="SSF55729">
    <property type="entry name" value="Acyl-CoA N-acyltransferases (Nat)"/>
    <property type="match status" value="1"/>
</dbReference>
<dbReference type="CDD" id="cd04301">
    <property type="entry name" value="NAT_SF"/>
    <property type="match status" value="1"/>
</dbReference>
<dbReference type="PROSITE" id="PS51186">
    <property type="entry name" value="GNAT"/>
    <property type="match status" value="1"/>
</dbReference>
<dbReference type="AlphaFoldDB" id="A0A645A5U0"/>